<keyword evidence="3 5" id="KW-1133">Transmembrane helix</keyword>
<feature type="domain" description="Amino acid transporter transmembrane" evidence="6">
    <location>
        <begin position="1"/>
        <end position="79"/>
    </location>
</feature>
<evidence type="ECO:0000256" key="4">
    <source>
        <dbReference type="ARBA" id="ARBA00023136"/>
    </source>
</evidence>
<comment type="caution">
    <text evidence="7">The sequence shown here is derived from an EMBL/GenBank/DDBJ whole genome shotgun (WGS) entry which is preliminary data.</text>
</comment>
<feature type="transmembrane region" description="Helical" evidence="5">
    <location>
        <begin position="26"/>
        <end position="47"/>
    </location>
</feature>
<feature type="transmembrane region" description="Helical" evidence="5">
    <location>
        <begin position="59"/>
        <end position="79"/>
    </location>
</feature>
<evidence type="ECO:0000256" key="2">
    <source>
        <dbReference type="ARBA" id="ARBA00022692"/>
    </source>
</evidence>
<evidence type="ECO:0000256" key="3">
    <source>
        <dbReference type="ARBA" id="ARBA00022989"/>
    </source>
</evidence>
<evidence type="ECO:0000313" key="7">
    <source>
        <dbReference type="EMBL" id="KAK8385285.1"/>
    </source>
</evidence>
<evidence type="ECO:0000256" key="5">
    <source>
        <dbReference type="SAM" id="Phobius"/>
    </source>
</evidence>
<sequence>MVRGGVVMAVLAVSEAVPHFGATVELVGGLFAAPFIFIFPPAFYTIIKYKACGRVQPRDVVVAANLVVLGVVGCVGATVESLSQIAVLRTSTPSCFADFFAG</sequence>
<comment type="subcellular location">
    <subcellularLocation>
        <location evidence="1">Membrane</location>
    </subcellularLocation>
</comment>
<dbReference type="Pfam" id="PF01490">
    <property type="entry name" value="Aa_trans"/>
    <property type="match status" value="1"/>
</dbReference>
<proteinExistence type="predicted"/>
<dbReference type="AlphaFoldDB" id="A0AAW0TC94"/>
<evidence type="ECO:0000256" key="1">
    <source>
        <dbReference type="ARBA" id="ARBA00004370"/>
    </source>
</evidence>
<evidence type="ECO:0000313" key="8">
    <source>
        <dbReference type="Proteomes" id="UP001487740"/>
    </source>
</evidence>
<keyword evidence="8" id="KW-1185">Reference proteome</keyword>
<protein>
    <recommendedName>
        <fullName evidence="6">Amino acid transporter transmembrane domain-containing protein</fullName>
    </recommendedName>
</protein>
<keyword evidence="2 5" id="KW-0812">Transmembrane</keyword>
<dbReference type="Proteomes" id="UP001487740">
    <property type="component" value="Unassembled WGS sequence"/>
</dbReference>
<dbReference type="GO" id="GO:0016020">
    <property type="term" value="C:membrane"/>
    <property type="evidence" value="ECO:0007669"/>
    <property type="project" value="UniProtKB-SubCell"/>
</dbReference>
<dbReference type="EMBL" id="JARAKH010000033">
    <property type="protein sequence ID" value="KAK8385285.1"/>
    <property type="molecule type" value="Genomic_DNA"/>
</dbReference>
<keyword evidence="4 5" id="KW-0472">Membrane</keyword>
<gene>
    <name evidence="7" type="ORF">O3P69_012253</name>
</gene>
<organism evidence="7 8">
    <name type="scientific">Scylla paramamosain</name>
    <name type="common">Mud crab</name>
    <dbReference type="NCBI Taxonomy" id="85552"/>
    <lineage>
        <taxon>Eukaryota</taxon>
        <taxon>Metazoa</taxon>
        <taxon>Ecdysozoa</taxon>
        <taxon>Arthropoda</taxon>
        <taxon>Crustacea</taxon>
        <taxon>Multicrustacea</taxon>
        <taxon>Malacostraca</taxon>
        <taxon>Eumalacostraca</taxon>
        <taxon>Eucarida</taxon>
        <taxon>Decapoda</taxon>
        <taxon>Pleocyemata</taxon>
        <taxon>Brachyura</taxon>
        <taxon>Eubrachyura</taxon>
        <taxon>Portunoidea</taxon>
        <taxon>Portunidae</taxon>
        <taxon>Portuninae</taxon>
        <taxon>Scylla</taxon>
    </lineage>
</organism>
<accession>A0AAW0TC94</accession>
<reference evidence="7 8" key="1">
    <citation type="submission" date="2023-03" db="EMBL/GenBank/DDBJ databases">
        <title>High-quality genome of Scylla paramamosain provides insights in environmental adaptation.</title>
        <authorList>
            <person name="Zhang L."/>
        </authorList>
    </citation>
    <scope>NUCLEOTIDE SEQUENCE [LARGE SCALE GENOMIC DNA]</scope>
    <source>
        <strain evidence="7">LZ_2023a</strain>
        <tissue evidence="7">Muscle</tissue>
    </source>
</reference>
<evidence type="ECO:0000259" key="6">
    <source>
        <dbReference type="Pfam" id="PF01490"/>
    </source>
</evidence>
<name>A0AAW0TC94_SCYPA</name>
<dbReference type="InterPro" id="IPR013057">
    <property type="entry name" value="AA_transpt_TM"/>
</dbReference>